<dbReference type="SUPFAM" id="SSF56672">
    <property type="entry name" value="DNA/RNA polymerases"/>
    <property type="match status" value="1"/>
</dbReference>
<reference evidence="1" key="2">
    <citation type="submission" date="2023-05" db="EMBL/GenBank/DDBJ databases">
        <authorList>
            <person name="Schelkunov M.I."/>
        </authorList>
    </citation>
    <scope>NUCLEOTIDE SEQUENCE</scope>
    <source>
        <strain evidence="1">Hsosn_3</strain>
        <tissue evidence="1">Leaf</tissue>
    </source>
</reference>
<dbReference type="Proteomes" id="UP001237642">
    <property type="component" value="Unassembled WGS sequence"/>
</dbReference>
<dbReference type="EMBL" id="JAUIZM010000002">
    <property type="protein sequence ID" value="KAK1397357.1"/>
    <property type="molecule type" value="Genomic_DNA"/>
</dbReference>
<dbReference type="AlphaFoldDB" id="A0AAD8J469"/>
<accession>A0AAD8J469</accession>
<name>A0AAD8J469_9APIA</name>
<evidence type="ECO:0000313" key="1">
    <source>
        <dbReference type="EMBL" id="KAK1397357.1"/>
    </source>
</evidence>
<protein>
    <submittedName>
        <fullName evidence="1">Cysteine-rich RLK (Receptor-like protein kinase) 8</fullName>
    </submittedName>
</protein>
<keyword evidence="1" id="KW-0418">Kinase</keyword>
<keyword evidence="1" id="KW-0808">Transferase</keyword>
<reference evidence="1" key="1">
    <citation type="submission" date="2023-02" db="EMBL/GenBank/DDBJ databases">
        <title>Genome of toxic invasive species Heracleum sosnowskyi carries increased number of genes despite the absence of recent whole-genome duplications.</title>
        <authorList>
            <person name="Schelkunov M."/>
            <person name="Shtratnikova V."/>
            <person name="Makarenko M."/>
            <person name="Klepikova A."/>
            <person name="Omelchenko D."/>
            <person name="Novikova G."/>
            <person name="Obukhova E."/>
            <person name="Bogdanov V."/>
            <person name="Penin A."/>
            <person name="Logacheva M."/>
        </authorList>
    </citation>
    <scope>NUCLEOTIDE SEQUENCE</scope>
    <source>
        <strain evidence="1">Hsosn_3</strain>
        <tissue evidence="1">Leaf</tissue>
    </source>
</reference>
<dbReference type="InterPro" id="IPR043502">
    <property type="entry name" value="DNA/RNA_pol_sf"/>
</dbReference>
<dbReference type="PANTHER" id="PTHR11439:SF498">
    <property type="entry name" value="DNAK FAMILY PROTEIN"/>
    <property type="match status" value="1"/>
</dbReference>
<keyword evidence="2" id="KW-1185">Reference proteome</keyword>
<proteinExistence type="predicted"/>
<evidence type="ECO:0000313" key="2">
    <source>
        <dbReference type="Proteomes" id="UP001237642"/>
    </source>
</evidence>
<gene>
    <name evidence="1" type="ORF">POM88_007220</name>
</gene>
<sequence>METQHRLAPDKGEPLQDIQTYQRLMGKLIYLTVTRPDIVYAVHILTKYMQQPTTEHMTAVKHLLKYLAGNAGQGILLASKYAAQLTAYCDSDWASCAFSRRSTSGFCIMLGASPISWKTKKQSVVARSSAEAEYRDMALVSCEVTWLSTLLKDMGLHDLPPTVLNCDNQAALAIAANPVLHERTKHVEIDCHYIRDKVKAGEIKTKHVPSYAQVADVFTKQLTAKQHSYLLTKLGVCSLKPGGEVKREQLHYYILHCTKQEFVREFVSEFVAVS</sequence>
<comment type="caution">
    <text evidence="1">The sequence shown here is derived from an EMBL/GenBank/DDBJ whole genome shotgun (WGS) entry which is preliminary data.</text>
</comment>
<dbReference type="CDD" id="cd09272">
    <property type="entry name" value="RNase_HI_RT_Ty1"/>
    <property type="match status" value="1"/>
</dbReference>
<dbReference type="GO" id="GO:0016301">
    <property type="term" value="F:kinase activity"/>
    <property type="evidence" value="ECO:0007669"/>
    <property type="project" value="UniProtKB-KW"/>
</dbReference>
<organism evidence="1 2">
    <name type="scientific">Heracleum sosnowskyi</name>
    <dbReference type="NCBI Taxonomy" id="360622"/>
    <lineage>
        <taxon>Eukaryota</taxon>
        <taxon>Viridiplantae</taxon>
        <taxon>Streptophyta</taxon>
        <taxon>Embryophyta</taxon>
        <taxon>Tracheophyta</taxon>
        <taxon>Spermatophyta</taxon>
        <taxon>Magnoliopsida</taxon>
        <taxon>eudicotyledons</taxon>
        <taxon>Gunneridae</taxon>
        <taxon>Pentapetalae</taxon>
        <taxon>asterids</taxon>
        <taxon>campanulids</taxon>
        <taxon>Apiales</taxon>
        <taxon>Apiaceae</taxon>
        <taxon>Apioideae</taxon>
        <taxon>apioid superclade</taxon>
        <taxon>Tordylieae</taxon>
        <taxon>Tordyliinae</taxon>
        <taxon>Heracleum</taxon>
    </lineage>
</organism>
<dbReference type="PANTHER" id="PTHR11439">
    <property type="entry name" value="GAG-POL-RELATED RETROTRANSPOSON"/>
    <property type="match status" value="1"/>
</dbReference>